<dbReference type="SUPFAM" id="SSF158639">
    <property type="entry name" value="ENT-like"/>
    <property type="match status" value="1"/>
</dbReference>
<dbReference type="OrthoDB" id="1737049at2759"/>
<keyword evidence="5" id="KW-1185">Reference proteome</keyword>
<dbReference type="KEGG" id="dzi:111277003"/>
<comment type="subcellular location">
    <subcellularLocation>
        <location evidence="1">Nucleus</location>
    </subcellularLocation>
</comment>
<dbReference type="PANTHER" id="PTHR33432">
    <property type="entry name" value="PROTEIN EMSY-LIKE 4"/>
    <property type="match status" value="1"/>
</dbReference>
<sequence length="306" mass="34531">MDYSKLFPNEPHGRDEIDMTFQIQCLEKEAYSSVLRAFIAQSELLSWAKEGLMTDLRKELNVTDTEHGELLLKINSDKSLKMIREWRKSAPCVQGSLVGELNASGSAPNPTDYALQKKRKTSYSSDSIFHKQELHGQASPVVHPFAILAPSDDKGRGIVQPETKIGYNTAPYFDHLRKGSDVIVICETKNFLHEIERVIYGREGTVPAQVERAMLMLKDHERSLLYTLAKLSDVSDDVSDDSPDQMLHHYSHGEVENKRQITTHSDCHGQAGGLHSYPPKRYLPKKCHPAKSYDPTLPVKPKVPRP</sequence>
<gene>
    <name evidence="6" type="primary">LOC111277003</name>
</gene>
<dbReference type="Pfam" id="PF03735">
    <property type="entry name" value="ENT"/>
    <property type="match status" value="1"/>
</dbReference>
<dbReference type="InterPro" id="IPR005491">
    <property type="entry name" value="ENT_dom"/>
</dbReference>
<evidence type="ECO:0000313" key="5">
    <source>
        <dbReference type="Proteomes" id="UP000515121"/>
    </source>
</evidence>
<dbReference type="InterPro" id="IPR036142">
    <property type="entry name" value="ENT_dom-like_sf"/>
</dbReference>
<feature type="domain" description="ENT" evidence="4">
    <location>
        <begin position="19"/>
        <end position="107"/>
    </location>
</feature>
<dbReference type="InterPro" id="IPR033485">
    <property type="entry name" value="EMSY-LIKE_plant"/>
</dbReference>
<dbReference type="GO" id="GO:0050832">
    <property type="term" value="P:defense response to fungus"/>
    <property type="evidence" value="ECO:0007669"/>
    <property type="project" value="InterPro"/>
</dbReference>
<dbReference type="PROSITE" id="PS51138">
    <property type="entry name" value="ENT"/>
    <property type="match status" value="1"/>
</dbReference>
<protein>
    <submittedName>
        <fullName evidence="6">Protein EMSY-LIKE 3-like isoform X1</fullName>
    </submittedName>
</protein>
<dbReference type="Gene3D" id="1.10.1240.40">
    <property type="entry name" value="ENT domain"/>
    <property type="match status" value="1"/>
</dbReference>
<organism evidence="5 6">
    <name type="scientific">Durio zibethinus</name>
    <name type="common">Durian</name>
    <dbReference type="NCBI Taxonomy" id="66656"/>
    <lineage>
        <taxon>Eukaryota</taxon>
        <taxon>Viridiplantae</taxon>
        <taxon>Streptophyta</taxon>
        <taxon>Embryophyta</taxon>
        <taxon>Tracheophyta</taxon>
        <taxon>Spermatophyta</taxon>
        <taxon>Magnoliopsida</taxon>
        <taxon>eudicotyledons</taxon>
        <taxon>Gunneridae</taxon>
        <taxon>Pentapetalae</taxon>
        <taxon>rosids</taxon>
        <taxon>malvids</taxon>
        <taxon>Malvales</taxon>
        <taxon>Malvaceae</taxon>
        <taxon>Helicteroideae</taxon>
        <taxon>Durio</taxon>
    </lineage>
</organism>
<keyword evidence="2" id="KW-0539">Nucleus</keyword>
<evidence type="ECO:0000256" key="1">
    <source>
        <dbReference type="ARBA" id="ARBA00004123"/>
    </source>
</evidence>
<dbReference type="RefSeq" id="XP_022718813.1">
    <property type="nucleotide sequence ID" value="XM_022863078.1"/>
</dbReference>
<name>A0A6P5WSK0_DURZI</name>
<evidence type="ECO:0000256" key="3">
    <source>
        <dbReference type="SAM" id="MobiDB-lite"/>
    </source>
</evidence>
<feature type="region of interest" description="Disordered" evidence="3">
    <location>
        <begin position="265"/>
        <end position="306"/>
    </location>
</feature>
<dbReference type="GO" id="GO:0005634">
    <property type="term" value="C:nucleus"/>
    <property type="evidence" value="ECO:0007669"/>
    <property type="project" value="UniProtKB-SubCell"/>
</dbReference>
<dbReference type="Proteomes" id="UP000515121">
    <property type="component" value="Unplaced"/>
</dbReference>
<evidence type="ECO:0000313" key="6">
    <source>
        <dbReference type="RefSeq" id="XP_022718813.1"/>
    </source>
</evidence>
<accession>A0A6P5WSK0</accession>
<reference evidence="6" key="1">
    <citation type="submission" date="2025-08" db="UniProtKB">
        <authorList>
            <consortium name="RefSeq"/>
        </authorList>
    </citation>
    <scope>IDENTIFICATION</scope>
    <source>
        <tissue evidence="6">Fruit stalk</tissue>
    </source>
</reference>
<dbReference type="GeneID" id="111277003"/>
<dbReference type="SMART" id="SM01191">
    <property type="entry name" value="ENT"/>
    <property type="match status" value="1"/>
</dbReference>
<dbReference type="PANTHER" id="PTHR33432:SF22">
    <property type="entry name" value="OS10G0436850 PROTEIN"/>
    <property type="match status" value="1"/>
</dbReference>
<evidence type="ECO:0000256" key="2">
    <source>
        <dbReference type="ARBA" id="ARBA00023242"/>
    </source>
</evidence>
<dbReference type="AlphaFoldDB" id="A0A6P5WSK0"/>
<proteinExistence type="predicted"/>
<evidence type="ECO:0000259" key="4">
    <source>
        <dbReference type="PROSITE" id="PS51138"/>
    </source>
</evidence>